<dbReference type="InterPro" id="IPR017941">
    <property type="entry name" value="Rieske_2Fe-2S"/>
</dbReference>
<feature type="domain" description="Rieske" evidence="6">
    <location>
        <begin position="419"/>
        <end position="508"/>
    </location>
</feature>
<dbReference type="InterPro" id="IPR036188">
    <property type="entry name" value="FAD/NAD-bd_sf"/>
</dbReference>
<evidence type="ECO:0000313" key="8">
    <source>
        <dbReference type="Proteomes" id="UP001575105"/>
    </source>
</evidence>
<dbReference type="RefSeq" id="WP_425346882.1">
    <property type="nucleotide sequence ID" value="NZ_JBGUBD010000013.1"/>
</dbReference>
<dbReference type="Gene3D" id="3.30.9.10">
    <property type="entry name" value="D-Amino Acid Oxidase, subunit A, domain 2"/>
    <property type="match status" value="1"/>
</dbReference>
<sequence length="508" mass="56097">MISSGRNRAYWEQRLRQQEYPTLEADTHVDVVVVGAGITGLSTALRLQREGRRVAVLELNRIGSGTTGHSTGHLDAHVEPSLDNLIHQLGRAQARLVVESRLAAIDQVERNCRELSIDCDFQRIPAYYYCETAEGREQVTRELAAAQRLGLRSELRNGDPLPFTIELSLRLARQARFSPLAYVQGLAKAFVEADGLLFEQTRAENIEGRSGQTCEVKTSGGIVTAHDVILAGHSPMLGLFSTEPRVYPQQSYVLGVRVADDVPDALYWDTDEPYHYTRLAMSDEPDLLIIGGEDHPTGSVDNEQASFNALEQYAYERYDVKQIEQRWSHELWVSADGLPYIGEVPGMEGVQIATGFAGDGLTYGSLAGQLLSDAVLGKENPWAGIYTPSRVRPLASAKKMTAGVLHIARHFVGDRLAGGEVDSIEDVPPGEGRLVQINGEKLAVYRDDRDRVRAMSPVCQHRGCLVQWNNAERTWDCPCHGGRYDAQGRVIMGPPTSDLPVRDVRAAK</sequence>
<keyword evidence="3" id="KW-0408">Iron</keyword>
<reference evidence="7 8" key="1">
    <citation type="submission" date="2024-08" db="EMBL/GenBank/DDBJ databases">
        <title>Whole-genome sequencing of halo(alkali)philic microorganisms from hypersaline lakes.</title>
        <authorList>
            <person name="Sorokin D.Y."/>
            <person name="Merkel A.Y."/>
            <person name="Messina E."/>
            <person name="Yakimov M."/>
        </authorList>
    </citation>
    <scope>NUCLEOTIDE SEQUENCE [LARGE SCALE GENOMIC DNA]</scope>
    <source>
        <strain evidence="7 8">AB-hyl4</strain>
    </source>
</reference>
<keyword evidence="1" id="KW-0001">2Fe-2S</keyword>
<evidence type="ECO:0000256" key="5">
    <source>
        <dbReference type="ARBA" id="ARBA00023157"/>
    </source>
</evidence>
<dbReference type="EMBL" id="JBGUBD010000013">
    <property type="protein sequence ID" value="MFA9479956.1"/>
    <property type="molecule type" value="Genomic_DNA"/>
</dbReference>
<dbReference type="SUPFAM" id="SSF51905">
    <property type="entry name" value="FAD/NAD(P)-binding domain"/>
    <property type="match status" value="1"/>
</dbReference>
<evidence type="ECO:0000256" key="2">
    <source>
        <dbReference type="ARBA" id="ARBA00022723"/>
    </source>
</evidence>
<keyword evidence="8" id="KW-1185">Reference proteome</keyword>
<evidence type="ECO:0000256" key="1">
    <source>
        <dbReference type="ARBA" id="ARBA00022714"/>
    </source>
</evidence>
<proteinExistence type="predicted"/>
<comment type="caution">
    <text evidence="7">The sequence shown here is derived from an EMBL/GenBank/DDBJ whole genome shotgun (WGS) entry which is preliminary data.</text>
</comment>
<dbReference type="InterPro" id="IPR006076">
    <property type="entry name" value="FAD-dep_OxRdtase"/>
</dbReference>
<gene>
    <name evidence="7" type="ORF">ACERK3_16860</name>
</gene>
<evidence type="ECO:0000256" key="3">
    <source>
        <dbReference type="ARBA" id="ARBA00023004"/>
    </source>
</evidence>
<dbReference type="Pfam" id="PF01266">
    <property type="entry name" value="DAO"/>
    <property type="match status" value="1"/>
</dbReference>
<dbReference type="PRINTS" id="PR00162">
    <property type="entry name" value="RIESKE"/>
</dbReference>
<evidence type="ECO:0000256" key="4">
    <source>
        <dbReference type="ARBA" id="ARBA00023014"/>
    </source>
</evidence>
<evidence type="ECO:0000259" key="6">
    <source>
        <dbReference type="PROSITE" id="PS51296"/>
    </source>
</evidence>
<dbReference type="InterPro" id="IPR005805">
    <property type="entry name" value="Rieske_Fe-S_prot_C"/>
</dbReference>
<dbReference type="PROSITE" id="PS51296">
    <property type="entry name" value="RIESKE"/>
    <property type="match status" value="1"/>
</dbReference>
<dbReference type="SUPFAM" id="SSF50022">
    <property type="entry name" value="ISP domain"/>
    <property type="match status" value="1"/>
</dbReference>
<keyword evidence="4" id="KW-0411">Iron-sulfur</keyword>
<dbReference type="Pfam" id="PF00355">
    <property type="entry name" value="Rieske"/>
    <property type="match status" value="1"/>
</dbReference>
<keyword evidence="5" id="KW-1015">Disulfide bond</keyword>
<dbReference type="PANTHER" id="PTHR13847">
    <property type="entry name" value="SARCOSINE DEHYDROGENASE-RELATED"/>
    <property type="match status" value="1"/>
</dbReference>
<keyword evidence="2" id="KW-0479">Metal-binding</keyword>
<protein>
    <submittedName>
        <fullName evidence="7">FAD-dependent oxidoreductase</fullName>
    </submittedName>
</protein>
<name>A0ABV4U8N6_9BACT</name>
<evidence type="ECO:0000313" key="7">
    <source>
        <dbReference type="EMBL" id="MFA9479956.1"/>
    </source>
</evidence>
<dbReference type="Gene3D" id="3.50.50.60">
    <property type="entry name" value="FAD/NAD(P)-binding domain"/>
    <property type="match status" value="1"/>
</dbReference>
<accession>A0ABV4U8N6</accession>
<dbReference type="InterPro" id="IPR036922">
    <property type="entry name" value="Rieske_2Fe-2S_sf"/>
</dbReference>
<organism evidence="7 8">
    <name type="scientific">Natronomicrosphaera hydrolytica</name>
    <dbReference type="NCBI Taxonomy" id="3242702"/>
    <lineage>
        <taxon>Bacteria</taxon>
        <taxon>Pseudomonadati</taxon>
        <taxon>Planctomycetota</taxon>
        <taxon>Phycisphaerae</taxon>
        <taxon>Phycisphaerales</taxon>
        <taxon>Phycisphaeraceae</taxon>
        <taxon>Natronomicrosphaera</taxon>
    </lineage>
</organism>
<dbReference type="Proteomes" id="UP001575105">
    <property type="component" value="Unassembled WGS sequence"/>
</dbReference>
<dbReference type="Gene3D" id="2.102.10.10">
    <property type="entry name" value="Rieske [2Fe-2S] iron-sulphur domain"/>
    <property type="match status" value="1"/>
</dbReference>